<dbReference type="InterPro" id="IPR052350">
    <property type="entry name" value="Metallo-dep_Lactonases"/>
</dbReference>
<dbReference type="KEGG" id="chk:D4L85_18565"/>
<keyword evidence="3" id="KW-0378">Hydrolase</keyword>
<dbReference type="OrthoDB" id="5450317at2"/>
<dbReference type="Pfam" id="PF04909">
    <property type="entry name" value="Amidohydro_2"/>
    <property type="match status" value="1"/>
</dbReference>
<proteinExistence type="inferred from homology"/>
<keyword evidence="4" id="KW-1185">Reference proteome</keyword>
<dbReference type="GO" id="GO:0016787">
    <property type="term" value="F:hydrolase activity"/>
    <property type="evidence" value="ECO:0007669"/>
    <property type="project" value="UniProtKB-KW"/>
</dbReference>
<dbReference type="Proteomes" id="UP000266183">
    <property type="component" value="Chromosome"/>
</dbReference>
<dbReference type="PANTHER" id="PTHR43569:SF2">
    <property type="entry name" value="AMIDOHYDROLASE-RELATED DOMAIN-CONTAINING PROTEIN"/>
    <property type="match status" value="1"/>
</dbReference>
<sequence>MRIDAHQHFWKFDPVRDSWIDATMSTIQRDFFPADLKPLLDAQGIEGCVIVQSDQSEAENVFQLKNSEGHDFVKGVVGWVDLQADDVEDQLVHYKAFPKMKGFRHVLQGEPQRDYMLNAAFMRGVGELKKFGYTYDILIYQDQLAYAEKFVKAFPDQPFVLDHMAKPSIRTGDLSQWKKGIQALAAHDNVWCKVSGMVTEADWKRWKPGDFVPYLDTVTEAFGTHRLMFGSDWPVCLVAAAYAEVYDLVRNYFSSFSAKEQDAIFGINATKFYNL</sequence>
<organism evidence="3 4">
    <name type="scientific">Chryseolinea soli</name>
    <dbReference type="NCBI Taxonomy" id="2321403"/>
    <lineage>
        <taxon>Bacteria</taxon>
        <taxon>Pseudomonadati</taxon>
        <taxon>Bacteroidota</taxon>
        <taxon>Cytophagia</taxon>
        <taxon>Cytophagales</taxon>
        <taxon>Fulvivirgaceae</taxon>
        <taxon>Chryseolinea</taxon>
    </lineage>
</organism>
<dbReference type="SUPFAM" id="SSF51556">
    <property type="entry name" value="Metallo-dependent hydrolases"/>
    <property type="match status" value="1"/>
</dbReference>
<reference evidence="4" key="1">
    <citation type="submission" date="2018-09" db="EMBL/GenBank/DDBJ databases">
        <title>Chryseolinea sp. KIS68-18 isolated from soil.</title>
        <authorList>
            <person name="Weon H.-Y."/>
            <person name="Kwon S.-W."/>
            <person name="Lee S.A."/>
        </authorList>
    </citation>
    <scope>NUCLEOTIDE SEQUENCE [LARGE SCALE GENOMIC DNA]</scope>
    <source>
        <strain evidence="4">KIS68-18</strain>
    </source>
</reference>
<protein>
    <submittedName>
        <fullName evidence="3">Amidohydrolase</fullName>
    </submittedName>
</protein>
<dbReference type="RefSeq" id="WP_119755706.1">
    <property type="nucleotide sequence ID" value="NZ_CP032382.1"/>
</dbReference>
<dbReference type="EMBL" id="CP032382">
    <property type="protein sequence ID" value="AYB32453.1"/>
    <property type="molecule type" value="Genomic_DNA"/>
</dbReference>
<evidence type="ECO:0000313" key="4">
    <source>
        <dbReference type="Proteomes" id="UP000266183"/>
    </source>
</evidence>
<dbReference type="InterPro" id="IPR032466">
    <property type="entry name" value="Metal_Hydrolase"/>
</dbReference>
<dbReference type="InterPro" id="IPR006680">
    <property type="entry name" value="Amidohydro-rel"/>
</dbReference>
<accession>A0A385SL17</accession>
<evidence type="ECO:0000259" key="2">
    <source>
        <dbReference type="Pfam" id="PF04909"/>
    </source>
</evidence>
<dbReference type="Gene3D" id="3.20.20.140">
    <property type="entry name" value="Metal-dependent hydrolases"/>
    <property type="match status" value="1"/>
</dbReference>
<gene>
    <name evidence="3" type="ORF">D4L85_18565</name>
</gene>
<name>A0A385SL17_9BACT</name>
<evidence type="ECO:0000256" key="1">
    <source>
        <dbReference type="ARBA" id="ARBA00038310"/>
    </source>
</evidence>
<comment type="similarity">
    <text evidence="1">Belongs to the metallo-dependent hydrolases superfamily.</text>
</comment>
<dbReference type="AlphaFoldDB" id="A0A385SL17"/>
<evidence type="ECO:0000313" key="3">
    <source>
        <dbReference type="EMBL" id="AYB32453.1"/>
    </source>
</evidence>
<dbReference type="PANTHER" id="PTHR43569">
    <property type="entry name" value="AMIDOHYDROLASE"/>
    <property type="match status" value="1"/>
</dbReference>
<feature type="domain" description="Amidohydrolase-related" evidence="2">
    <location>
        <begin position="3"/>
        <end position="275"/>
    </location>
</feature>